<evidence type="ECO:0000259" key="3">
    <source>
        <dbReference type="PROSITE" id="PS50004"/>
    </source>
</evidence>
<dbReference type="SMART" id="SM00239">
    <property type="entry name" value="C2"/>
    <property type="match status" value="2"/>
</dbReference>
<evidence type="ECO:0000313" key="5">
    <source>
        <dbReference type="Proteomes" id="UP001497444"/>
    </source>
</evidence>
<dbReference type="SMART" id="SM00327">
    <property type="entry name" value="VWA"/>
    <property type="match status" value="1"/>
</dbReference>
<dbReference type="InterPro" id="IPR002035">
    <property type="entry name" value="VWF_A"/>
</dbReference>
<proteinExistence type="inferred from homology"/>
<name>A0ABP0W5N0_9BRYO</name>
<evidence type="ECO:0000313" key="4">
    <source>
        <dbReference type="EMBL" id="CAK9262098.1"/>
    </source>
</evidence>
<dbReference type="InterPro" id="IPR035892">
    <property type="entry name" value="C2_domain_sf"/>
</dbReference>
<dbReference type="SUPFAM" id="SSF53300">
    <property type="entry name" value="vWA-like"/>
    <property type="match status" value="1"/>
</dbReference>
<dbReference type="Pfam" id="PF07002">
    <property type="entry name" value="Copine"/>
    <property type="match status" value="1"/>
</dbReference>
<dbReference type="Proteomes" id="UP001497444">
    <property type="component" value="Chromosome 14"/>
</dbReference>
<dbReference type="Gene3D" id="2.60.40.150">
    <property type="entry name" value="C2 domain"/>
    <property type="match status" value="2"/>
</dbReference>
<comment type="similarity">
    <text evidence="1">Belongs to the copine family.</text>
</comment>
<dbReference type="CDD" id="cd04048">
    <property type="entry name" value="C2A_Copine"/>
    <property type="match status" value="1"/>
</dbReference>
<dbReference type="InterPro" id="IPR000008">
    <property type="entry name" value="C2_dom"/>
</dbReference>
<reference evidence="4" key="1">
    <citation type="submission" date="2024-02" db="EMBL/GenBank/DDBJ databases">
        <authorList>
            <consortium name="ELIXIR-Norway"/>
            <consortium name="Elixir Norway"/>
        </authorList>
    </citation>
    <scope>NUCLEOTIDE SEQUENCE</scope>
</reference>
<dbReference type="SUPFAM" id="SSF49562">
    <property type="entry name" value="C2 domain (Calcium/lipid-binding domain, CaLB)"/>
    <property type="match status" value="2"/>
</dbReference>
<sequence>MGNCFSDVAGGQQAVGGVQSRNALDWQSDVFEAVENLGGTRGLSSQIQLSFSANKLRVMDTFSKSDPMLVGFLKRFDGSLEELGRTEVVLNSSSPNWVKELRVEYRFEEVQQLLLRVYDIDTNFANISSEKLQLRNQEFLGEVVCALSEIVMAPNQKFTVPLYGQGERVHQHDWGSLTITAEEMVKSKSLVEIVVRCAELDNKDLFSKSDPFLRISRLQEDGSATSVYRTEVKKNNLNPTWKPIRINLQQLCNGDMDRPLKIECCNFNTNGSHDLIGVAQISLNGLLELMRMRLPQDLNRPVQNQNKQPGGKFYVESCVITPIDSFLDYVTGGCELNFMVAVDFTASNGNPLQPDSLHYFDPSGRLNAYQTAIQAVGQIIHHYDTDKRFPCWGFGGRPIDGPVSHCFALNGNNSNPVVDGIPGIMFAYSQALRNITLAGPTLFAPVINLAASIASQHVSQDNQKYFVLLIITDGVITDLQQTIIAIINAAELPLSLLIVGVGGADFTEMETLDADKKRLSGPDGRVAARDIVQFMPMRNVAPDGASIARSLLAELPGQLLEYMKSRGIVPGNRPLVQPHAFAS</sequence>
<dbReference type="CDD" id="cd04047">
    <property type="entry name" value="C2B_Copine"/>
    <property type="match status" value="1"/>
</dbReference>
<evidence type="ECO:0000256" key="1">
    <source>
        <dbReference type="ARBA" id="ARBA00009048"/>
    </source>
</evidence>
<dbReference type="InterPro" id="IPR010734">
    <property type="entry name" value="Copine_C"/>
</dbReference>
<dbReference type="InterPro" id="IPR037768">
    <property type="entry name" value="C2B_Copine"/>
</dbReference>
<feature type="domain" description="C2" evidence="3">
    <location>
        <begin position="26"/>
        <end position="162"/>
    </location>
</feature>
<feature type="domain" description="C2" evidence="3">
    <location>
        <begin position="173"/>
        <end position="296"/>
    </location>
</feature>
<dbReference type="PANTHER" id="PTHR10857:SF106">
    <property type="entry name" value="C2 DOMAIN-CONTAINING PROTEIN"/>
    <property type="match status" value="1"/>
</dbReference>
<keyword evidence="2" id="KW-0677">Repeat</keyword>
<gene>
    <name evidence="4" type="ORF">CSSPJE1EN1_LOCUS7576</name>
</gene>
<keyword evidence="5" id="KW-1185">Reference proteome</keyword>
<dbReference type="PROSITE" id="PS50004">
    <property type="entry name" value="C2"/>
    <property type="match status" value="2"/>
</dbReference>
<dbReference type="EMBL" id="OZ020109">
    <property type="protein sequence ID" value="CAK9262098.1"/>
    <property type="molecule type" value="Genomic_DNA"/>
</dbReference>
<protein>
    <recommendedName>
        <fullName evidence="3">C2 domain-containing protein</fullName>
    </recommendedName>
</protein>
<evidence type="ECO:0000256" key="2">
    <source>
        <dbReference type="ARBA" id="ARBA00022737"/>
    </source>
</evidence>
<organism evidence="4 5">
    <name type="scientific">Sphagnum jensenii</name>
    <dbReference type="NCBI Taxonomy" id="128206"/>
    <lineage>
        <taxon>Eukaryota</taxon>
        <taxon>Viridiplantae</taxon>
        <taxon>Streptophyta</taxon>
        <taxon>Embryophyta</taxon>
        <taxon>Bryophyta</taxon>
        <taxon>Sphagnophytina</taxon>
        <taxon>Sphagnopsida</taxon>
        <taxon>Sphagnales</taxon>
        <taxon>Sphagnaceae</taxon>
        <taxon>Sphagnum</taxon>
    </lineage>
</organism>
<dbReference type="Pfam" id="PF00168">
    <property type="entry name" value="C2"/>
    <property type="match status" value="2"/>
</dbReference>
<dbReference type="InterPro" id="IPR036465">
    <property type="entry name" value="vWFA_dom_sf"/>
</dbReference>
<dbReference type="PANTHER" id="PTHR10857">
    <property type="entry name" value="COPINE"/>
    <property type="match status" value="1"/>
</dbReference>
<accession>A0ABP0W5N0</accession>
<dbReference type="InterPro" id="IPR045052">
    <property type="entry name" value="Copine"/>
</dbReference>